<dbReference type="CDD" id="cd20264">
    <property type="entry name" value="Complex1_LYR_LYRM4"/>
    <property type="match status" value="1"/>
</dbReference>
<dbReference type="Pfam" id="PF05347">
    <property type="entry name" value="Complex1_LYR"/>
    <property type="match status" value="1"/>
</dbReference>
<evidence type="ECO:0000313" key="4">
    <source>
        <dbReference type="Proteomes" id="UP001177023"/>
    </source>
</evidence>
<dbReference type="GO" id="GO:0005739">
    <property type="term" value="C:mitochondrion"/>
    <property type="evidence" value="ECO:0007669"/>
    <property type="project" value="TreeGrafter"/>
</dbReference>
<dbReference type="PANTHER" id="PTHR13166">
    <property type="entry name" value="PROTEIN C6ORF149"/>
    <property type="match status" value="1"/>
</dbReference>
<evidence type="ECO:0000256" key="1">
    <source>
        <dbReference type="ARBA" id="ARBA00009508"/>
    </source>
</evidence>
<comment type="similarity">
    <text evidence="1">Belongs to the complex I LYR family.</text>
</comment>
<dbReference type="InterPro" id="IPR051522">
    <property type="entry name" value="ISC_assembly_LYR"/>
</dbReference>
<dbReference type="InterPro" id="IPR045297">
    <property type="entry name" value="Complex1_LYR_LYRM4"/>
</dbReference>
<feature type="domain" description="Complex 1 LYR protein" evidence="2">
    <location>
        <begin position="11"/>
        <end position="65"/>
    </location>
</feature>
<reference evidence="3" key="1">
    <citation type="submission" date="2023-06" db="EMBL/GenBank/DDBJ databases">
        <authorList>
            <person name="Delattre M."/>
        </authorList>
    </citation>
    <scope>NUCLEOTIDE SEQUENCE</scope>
    <source>
        <strain evidence="3">AF72</strain>
    </source>
</reference>
<protein>
    <recommendedName>
        <fullName evidence="2">Complex 1 LYR protein domain-containing protein</fullName>
    </recommendedName>
</protein>
<accession>A0AA36GD46</accession>
<dbReference type="EMBL" id="CATQJA010002681">
    <property type="protein sequence ID" value="CAJ0584102.1"/>
    <property type="molecule type" value="Genomic_DNA"/>
</dbReference>
<dbReference type="GO" id="GO:0016226">
    <property type="term" value="P:iron-sulfur cluster assembly"/>
    <property type="evidence" value="ECO:0007669"/>
    <property type="project" value="InterPro"/>
</dbReference>
<dbReference type="InterPro" id="IPR008011">
    <property type="entry name" value="Complex1_LYR_dom"/>
</dbReference>
<dbReference type="AlphaFoldDB" id="A0AA36GD46"/>
<keyword evidence="4" id="KW-1185">Reference proteome</keyword>
<proteinExistence type="inferred from homology"/>
<feature type="non-terminal residue" evidence="3">
    <location>
        <position position="94"/>
    </location>
</feature>
<comment type="caution">
    <text evidence="3">The sequence shown here is derived from an EMBL/GenBank/DDBJ whole genome shotgun (WGS) entry which is preliminary data.</text>
</comment>
<dbReference type="Proteomes" id="UP001177023">
    <property type="component" value="Unassembled WGS sequence"/>
</dbReference>
<evidence type="ECO:0000259" key="2">
    <source>
        <dbReference type="Pfam" id="PF05347"/>
    </source>
</evidence>
<evidence type="ECO:0000313" key="3">
    <source>
        <dbReference type="EMBL" id="CAJ0584102.1"/>
    </source>
</evidence>
<name>A0AA36GD46_9BILA</name>
<organism evidence="3 4">
    <name type="scientific">Mesorhabditis spiculigera</name>
    <dbReference type="NCBI Taxonomy" id="96644"/>
    <lineage>
        <taxon>Eukaryota</taxon>
        <taxon>Metazoa</taxon>
        <taxon>Ecdysozoa</taxon>
        <taxon>Nematoda</taxon>
        <taxon>Chromadorea</taxon>
        <taxon>Rhabditida</taxon>
        <taxon>Rhabditina</taxon>
        <taxon>Rhabditomorpha</taxon>
        <taxon>Rhabditoidea</taxon>
        <taxon>Rhabditidae</taxon>
        <taxon>Mesorhabditinae</taxon>
        <taxon>Mesorhabditis</taxon>
    </lineage>
</organism>
<gene>
    <name evidence="3" type="ORF">MSPICULIGERA_LOCUS22164</name>
</gene>
<sequence>MSAIPKSNWIAIYKQLQREAAKFPQTNYRSFFHRRIRDHFAKNSSVTDPQQQAELYKEAERNLQVLRRQAVVYSLYPHQKTVVEVNSDLKTSRK</sequence>
<dbReference type="GO" id="GO:1990221">
    <property type="term" value="C:L-cysteine desulfurase complex"/>
    <property type="evidence" value="ECO:0007669"/>
    <property type="project" value="TreeGrafter"/>
</dbReference>
<dbReference type="PANTHER" id="PTHR13166:SF7">
    <property type="entry name" value="LYR MOTIF-CONTAINING PROTEIN 4"/>
    <property type="match status" value="1"/>
</dbReference>